<dbReference type="AlphaFoldDB" id="A0AAD6ZLD3"/>
<gene>
    <name evidence="1" type="ORF">DFH08DRAFT_331410</name>
</gene>
<dbReference type="Proteomes" id="UP001218218">
    <property type="component" value="Unassembled WGS sequence"/>
</dbReference>
<proteinExistence type="predicted"/>
<comment type="caution">
    <text evidence="1">The sequence shown here is derived from an EMBL/GenBank/DDBJ whole genome shotgun (WGS) entry which is preliminary data.</text>
</comment>
<keyword evidence="2" id="KW-1185">Reference proteome</keyword>
<dbReference type="EMBL" id="JARIHO010000040">
    <property type="protein sequence ID" value="KAJ7328057.1"/>
    <property type="molecule type" value="Genomic_DNA"/>
</dbReference>
<name>A0AAD6ZLD3_9AGAR</name>
<organism evidence="1 2">
    <name type="scientific">Mycena albidolilacea</name>
    <dbReference type="NCBI Taxonomy" id="1033008"/>
    <lineage>
        <taxon>Eukaryota</taxon>
        <taxon>Fungi</taxon>
        <taxon>Dikarya</taxon>
        <taxon>Basidiomycota</taxon>
        <taxon>Agaricomycotina</taxon>
        <taxon>Agaricomycetes</taxon>
        <taxon>Agaricomycetidae</taxon>
        <taxon>Agaricales</taxon>
        <taxon>Marasmiineae</taxon>
        <taxon>Mycenaceae</taxon>
        <taxon>Mycena</taxon>
    </lineage>
</organism>
<evidence type="ECO:0000313" key="2">
    <source>
        <dbReference type="Proteomes" id="UP001218218"/>
    </source>
</evidence>
<accession>A0AAD6ZLD3</accession>
<sequence>MSGGRCTRSEDRLATLCTPRSAISLLPPPSSTPALSAGSRITCALRPYSCPILLSSLPPRVLLAASPPHAGSSAPLTSIALLSTLRCALRSSTLHVTTDSRSTLQDPSRLSARALPDCAALYPGMLRPTPPGRPDKLKPSRPLVQAITSVFSGLCRLESLDLLIEDASQFMDTAHFPNLSAF</sequence>
<protein>
    <submittedName>
        <fullName evidence="1">Uncharacterized protein</fullName>
    </submittedName>
</protein>
<reference evidence="1" key="1">
    <citation type="submission" date="2023-03" db="EMBL/GenBank/DDBJ databases">
        <title>Massive genome expansion in bonnet fungi (Mycena s.s.) driven by repeated elements and novel gene families across ecological guilds.</title>
        <authorList>
            <consortium name="Lawrence Berkeley National Laboratory"/>
            <person name="Harder C.B."/>
            <person name="Miyauchi S."/>
            <person name="Viragh M."/>
            <person name="Kuo A."/>
            <person name="Thoen E."/>
            <person name="Andreopoulos B."/>
            <person name="Lu D."/>
            <person name="Skrede I."/>
            <person name="Drula E."/>
            <person name="Henrissat B."/>
            <person name="Morin E."/>
            <person name="Kohler A."/>
            <person name="Barry K."/>
            <person name="LaButti K."/>
            <person name="Morin E."/>
            <person name="Salamov A."/>
            <person name="Lipzen A."/>
            <person name="Mereny Z."/>
            <person name="Hegedus B."/>
            <person name="Baldrian P."/>
            <person name="Stursova M."/>
            <person name="Weitz H."/>
            <person name="Taylor A."/>
            <person name="Grigoriev I.V."/>
            <person name="Nagy L.G."/>
            <person name="Martin F."/>
            <person name="Kauserud H."/>
        </authorList>
    </citation>
    <scope>NUCLEOTIDE SEQUENCE</scope>
    <source>
        <strain evidence="1">CBHHK002</strain>
    </source>
</reference>
<evidence type="ECO:0000313" key="1">
    <source>
        <dbReference type="EMBL" id="KAJ7328057.1"/>
    </source>
</evidence>